<name>J0DCT5_AURST</name>
<evidence type="ECO:0000256" key="3">
    <source>
        <dbReference type="ARBA" id="ARBA00022989"/>
    </source>
</evidence>
<evidence type="ECO:0000313" key="6">
    <source>
        <dbReference type="EMBL" id="EJD40836.1"/>
    </source>
</evidence>
<proteinExistence type="predicted"/>
<dbReference type="Pfam" id="PF07264">
    <property type="entry name" value="EI24"/>
    <property type="match status" value="1"/>
</dbReference>
<dbReference type="PANTHER" id="PTHR34292:SF2">
    <property type="entry name" value="OUTER SPORE WALL PROTEIN LDS1"/>
    <property type="match status" value="1"/>
</dbReference>
<evidence type="ECO:0008006" key="8">
    <source>
        <dbReference type="Google" id="ProtNLM"/>
    </source>
</evidence>
<feature type="transmembrane region" description="Helical" evidence="5">
    <location>
        <begin position="154"/>
        <end position="177"/>
    </location>
</feature>
<keyword evidence="4 5" id="KW-0472">Membrane</keyword>
<dbReference type="eggNOG" id="ENOG502QVX4">
    <property type="taxonomic scope" value="Eukaryota"/>
</dbReference>
<dbReference type="InParanoid" id="J0DCT5"/>
<keyword evidence="7" id="KW-1185">Reference proteome</keyword>
<accession>J0DCT5</accession>
<dbReference type="PANTHER" id="PTHR34292">
    <property type="entry name" value="OUTER SPORE WALL PROTEIN LDS1"/>
    <property type="match status" value="1"/>
</dbReference>
<evidence type="ECO:0000256" key="4">
    <source>
        <dbReference type="ARBA" id="ARBA00023136"/>
    </source>
</evidence>
<evidence type="ECO:0000256" key="1">
    <source>
        <dbReference type="ARBA" id="ARBA00004141"/>
    </source>
</evidence>
<protein>
    <recommendedName>
        <fullName evidence="8">EI24-domain-containing protein</fullName>
    </recommendedName>
</protein>
<reference evidence="7" key="1">
    <citation type="journal article" date="2012" name="Science">
        <title>The Paleozoic origin of enzymatic lignin decomposition reconstructed from 31 fungal genomes.</title>
        <authorList>
            <person name="Floudas D."/>
            <person name="Binder M."/>
            <person name="Riley R."/>
            <person name="Barry K."/>
            <person name="Blanchette R.A."/>
            <person name="Henrissat B."/>
            <person name="Martinez A.T."/>
            <person name="Otillar R."/>
            <person name="Spatafora J.W."/>
            <person name="Yadav J.S."/>
            <person name="Aerts A."/>
            <person name="Benoit I."/>
            <person name="Boyd A."/>
            <person name="Carlson A."/>
            <person name="Copeland A."/>
            <person name="Coutinho P.M."/>
            <person name="de Vries R.P."/>
            <person name="Ferreira P."/>
            <person name="Findley K."/>
            <person name="Foster B."/>
            <person name="Gaskell J."/>
            <person name="Glotzer D."/>
            <person name="Gorecki P."/>
            <person name="Heitman J."/>
            <person name="Hesse C."/>
            <person name="Hori C."/>
            <person name="Igarashi K."/>
            <person name="Jurgens J.A."/>
            <person name="Kallen N."/>
            <person name="Kersten P."/>
            <person name="Kohler A."/>
            <person name="Kuees U."/>
            <person name="Kumar T.K.A."/>
            <person name="Kuo A."/>
            <person name="LaButti K."/>
            <person name="Larrondo L.F."/>
            <person name="Lindquist E."/>
            <person name="Ling A."/>
            <person name="Lombard V."/>
            <person name="Lucas S."/>
            <person name="Lundell T."/>
            <person name="Martin R."/>
            <person name="McLaughlin D.J."/>
            <person name="Morgenstern I."/>
            <person name="Morin E."/>
            <person name="Murat C."/>
            <person name="Nagy L.G."/>
            <person name="Nolan M."/>
            <person name="Ohm R.A."/>
            <person name="Patyshakuliyeva A."/>
            <person name="Rokas A."/>
            <person name="Ruiz-Duenas F.J."/>
            <person name="Sabat G."/>
            <person name="Salamov A."/>
            <person name="Samejima M."/>
            <person name="Schmutz J."/>
            <person name="Slot J.C."/>
            <person name="St John F."/>
            <person name="Stenlid J."/>
            <person name="Sun H."/>
            <person name="Sun S."/>
            <person name="Syed K."/>
            <person name="Tsang A."/>
            <person name="Wiebenga A."/>
            <person name="Young D."/>
            <person name="Pisabarro A."/>
            <person name="Eastwood D.C."/>
            <person name="Martin F."/>
            <person name="Cullen D."/>
            <person name="Grigoriev I.V."/>
            <person name="Hibbett D.S."/>
        </authorList>
    </citation>
    <scope>NUCLEOTIDE SEQUENCE [LARGE SCALE GENOMIC DNA]</scope>
    <source>
        <strain evidence="7">TFB10046</strain>
    </source>
</reference>
<dbReference type="GO" id="GO:0005619">
    <property type="term" value="C:ascospore wall"/>
    <property type="evidence" value="ECO:0007669"/>
    <property type="project" value="TreeGrafter"/>
</dbReference>
<dbReference type="EMBL" id="JH687798">
    <property type="protein sequence ID" value="EJD40836.1"/>
    <property type="molecule type" value="Genomic_DNA"/>
</dbReference>
<evidence type="ECO:0000256" key="2">
    <source>
        <dbReference type="ARBA" id="ARBA00022692"/>
    </source>
</evidence>
<dbReference type="GO" id="GO:0005811">
    <property type="term" value="C:lipid droplet"/>
    <property type="evidence" value="ECO:0007669"/>
    <property type="project" value="TreeGrafter"/>
</dbReference>
<evidence type="ECO:0000313" key="7">
    <source>
        <dbReference type="Proteomes" id="UP000006514"/>
    </source>
</evidence>
<comment type="subcellular location">
    <subcellularLocation>
        <location evidence="1">Membrane</location>
        <topology evidence="1">Multi-pass membrane protein</topology>
    </subcellularLocation>
</comment>
<evidence type="ECO:0000256" key="5">
    <source>
        <dbReference type="SAM" id="Phobius"/>
    </source>
</evidence>
<feature type="transmembrane region" description="Helical" evidence="5">
    <location>
        <begin position="211"/>
        <end position="234"/>
    </location>
</feature>
<dbReference type="OrthoDB" id="2107885at2759"/>
<dbReference type="Proteomes" id="UP000006514">
    <property type="component" value="Unassembled WGS sequence"/>
</dbReference>
<gene>
    <name evidence="6" type="ORF">AURDEDRAFT_90687</name>
</gene>
<keyword evidence="2 5" id="KW-0812">Transmembrane</keyword>
<organism evidence="6 7">
    <name type="scientific">Auricularia subglabra (strain TFB-10046 / SS5)</name>
    <name type="common">White-rot fungus</name>
    <name type="synonym">Auricularia delicata (strain TFB10046)</name>
    <dbReference type="NCBI Taxonomy" id="717982"/>
    <lineage>
        <taxon>Eukaryota</taxon>
        <taxon>Fungi</taxon>
        <taxon>Dikarya</taxon>
        <taxon>Basidiomycota</taxon>
        <taxon>Agaricomycotina</taxon>
        <taxon>Agaricomycetes</taxon>
        <taxon>Auriculariales</taxon>
        <taxon>Auriculariaceae</taxon>
        <taxon>Auricularia</taxon>
    </lineage>
</organism>
<sequence length="269" mass="29373">MSSLAAASRQFVSSNAYQYPIKGIFHLLHRKELWPPVTKRILPCLALSTAVLVVMFSLAYLPQVAVLALFNGPLAFVNAAGLVLSESSFIVNQLARAFIIEDSLIDLFDATLIERDCASLVSRGRELKSGRKNAYQRLGKLVVSPLQRLSPQAIAMYLVSLPLNLIPVVGTAIFIILQGRRSGPGYHARYFQLKGMTPNERKTFIERNRGAYTSFGTAAALLGLVPFVSIPLAFSNSVGAALWAADLEKGPGCTQHTKPSELSKQDREL</sequence>
<feature type="transmembrane region" description="Helical" evidence="5">
    <location>
        <begin position="41"/>
        <end position="61"/>
    </location>
</feature>
<dbReference type="KEGG" id="adl:AURDEDRAFT_90687"/>
<keyword evidence="3 5" id="KW-1133">Transmembrane helix</keyword>
<dbReference type="OMA" id="GRYFQLK"/>
<dbReference type="AlphaFoldDB" id="J0DCT5"/>
<dbReference type="InterPro" id="IPR059112">
    <property type="entry name" value="CysZ/EI24"/>
</dbReference>
<dbReference type="InterPro" id="IPR052786">
    <property type="entry name" value="Spore_wall_assembly"/>
</dbReference>